<reference evidence="1 2" key="1">
    <citation type="submission" date="2008-10" db="EMBL/GenBank/DDBJ databases">
        <title>Draft genome sequence of Providencia alcalifaciens (DSM 30120).</title>
        <authorList>
            <person name="Sudarsanam P."/>
            <person name="Ley R."/>
            <person name="Guruge J."/>
            <person name="Turnbaugh P.J."/>
            <person name="Mahowald M."/>
            <person name="Liep D."/>
            <person name="Gordon J."/>
        </authorList>
    </citation>
    <scope>NUCLEOTIDE SEQUENCE [LARGE SCALE GENOMIC DNA]</scope>
    <source>
        <strain evidence="1 2">DSM 30120</strain>
    </source>
</reference>
<name>B6XAA4_9GAMM</name>
<dbReference type="EMBL" id="ABXW01000004">
    <property type="protein sequence ID" value="EEB47657.1"/>
    <property type="molecule type" value="Genomic_DNA"/>
</dbReference>
<accession>B6XAA4</accession>
<sequence>MRIKTIKSIKIKAKIQLQSNTKNIIPAKDHLKKMVYRPC</sequence>
<proteinExistence type="predicted"/>
<evidence type="ECO:0000313" key="2">
    <source>
        <dbReference type="Proteomes" id="UP000003729"/>
    </source>
</evidence>
<comment type="caution">
    <text evidence="1">The sequence shown here is derived from an EMBL/GenBank/DDBJ whole genome shotgun (WGS) entry which is preliminary data.</text>
</comment>
<protein>
    <submittedName>
        <fullName evidence="1">Uncharacterized protein</fullName>
    </submittedName>
</protein>
<reference evidence="1 2" key="2">
    <citation type="submission" date="2008-10" db="EMBL/GenBank/DDBJ databases">
        <authorList>
            <person name="Fulton L."/>
            <person name="Clifton S."/>
            <person name="Fulton B."/>
            <person name="Xu J."/>
            <person name="Minx P."/>
            <person name="Pepin K.H."/>
            <person name="Johnson M."/>
            <person name="Bhonagiri V."/>
            <person name="Nash W.E."/>
            <person name="Mardis E.R."/>
            <person name="Wilson R.K."/>
        </authorList>
    </citation>
    <scope>NUCLEOTIDE SEQUENCE [LARGE SCALE GENOMIC DNA]</scope>
    <source>
        <strain evidence="1 2">DSM 30120</strain>
    </source>
</reference>
<gene>
    <name evidence="1" type="ORF">PROVALCAL_00252</name>
</gene>
<dbReference type="Proteomes" id="UP000003729">
    <property type="component" value="Unassembled WGS sequence"/>
</dbReference>
<organism evidence="1 2">
    <name type="scientific">Providencia alcalifaciens DSM 30120</name>
    <dbReference type="NCBI Taxonomy" id="520999"/>
    <lineage>
        <taxon>Bacteria</taxon>
        <taxon>Pseudomonadati</taxon>
        <taxon>Pseudomonadota</taxon>
        <taxon>Gammaproteobacteria</taxon>
        <taxon>Enterobacterales</taxon>
        <taxon>Morganellaceae</taxon>
        <taxon>Providencia</taxon>
    </lineage>
</organism>
<evidence type="ECO:0000313" key="1">
    <source>
        <dbReference type="EMBL" id="EEB47657.1"/>
    </source>
</evidence>
<dbReference type="AlphaFoldDB" id="B6XAA4"/>